<feature type="compositionally biased region" description="Low complexity" evidence="6">
    <location>
        <begin position="31"/>
        <end position="42"/>
    </location>
</feature>
<evidence type="ECO:0000256" key="1">
    <source>
        <dbReference type="ARBA" id="ARBA00004141"/>
    </source>
</evidence>
<feature type="region of interest" description="Disordered" evidence="6">
    <location>
        <begin position="428"/>
        <end position="478"/>
    </location>
</feature>
<feature type="transmembrane region" description="Helical" evidence="7">
    <location>
        <begin position="371"/>
        <end position="389"/>
    </location>
</feature>
<organism evidence="9 10">
    <name type="scientific">Macrophomina phaseolina</name>
    <dbReference type="NCBI Taxonomy" id="35725"/>
    <lineage>
        <taxon>Eukaryota</taxon>
        <taxon>Fungi</taxon>
        <taxon>Dikarya</taxon>
        <taxon>Ascomycota</taxon>
        <taxon>Pezizomycotina</taxon>
        <taxon>Dothideomycetes</taxon>
        <taxon>Dothideomycetes incertae sedis</taxon>
        <taxon>Botryosphaeriales</taxon>
        <taxon>Botryosphaeriaceae</taxon>
        <taxon>Macrophomina</taxon>
    </lineage>
</organism>
<keyword evidence="5 7" id="KW-0472">Membrane</keyword>
<dbReference type="Gene3D" id="1.20.144.10">
    <property type="entry name" value="Phosphatidic acid phosphatase type 2/haloperoxidase"/>
    <property type="match status" value="1"/>
</dbReference>
<evidence type="ECO:0000256" key="2">
    <source>
        <dbReference type="ARBA" id="ARBA00008816"/>
    </source>
</evidence>
<gene>
    <name evidence="9" type="ORF">B0J12DRAFT_684794</name>
</gene>
<evidence type="ECO:0000256" key="5">
    <source>
        <dbReference type="ARBA" id="ARBA00023136"/>
    </source>
</evidence>
<sequence length="478" mass="52158">MSNALWLRTSSRIPPLPGQIPESPRSPSPPAHSAETSSSSASERPLLRLALLARICHTSNMPVNIQALGLPSKRLVLSYVFDWIVIIVIAAVGAAWNDITPYHRPFSLLDLSISYPHTDPETIPTWLMVVIGLVAPAAIIFFVCLIFVPGPTASPSTPKTLIWRRKFWECNTGWMGLALSLATAFMLTQGMKLIFGKPRPDLLSRCQPDYENVQRYTTGGYGQDISARWVLVTSEICQQTDMDILNDGFKSFPSGHASFTWAGLLYLFLFLCSKFAIAIPFLPPRPYSPNPAHTALEREQRLSFPLPLYNNHSAKPSTASSTLATNTENSVVPIRNQAAAPPNYILVLALVPLGAAIYITASRFFDFRHHGFDLIFGSLMGIVCAWFAFRWYHLPIRQGAGWAWGARSRDRAWGIGVGVGSYVGPEGWGSKKDEGSRSVDVEEGGMAQTGPVGAGLSGPGLDGARDSGFAAEDGRRAV</sequence>
<evidence type="ECO:0000259" key="8">
    <source>
        <dbReference type="Pfam" id="PF01569"/>
    </source>
</evidence>
<dbReference type="InterPro" id="IPR036938">
    <property type="entry name" value="PAP2/HPO_sf"/>
</dbReference>
<feature type="transmembrane region" description="Helical" evidence="7">
    <location>
        <begin position="76"/>
        <end position="96"/>
    </location>
</feature>
<evidence type="ECO:0000313" key="9">
    <source>
        <dbReference type="EMBL" id="KAH7027134.1"/>
    </source>
</evidence>
<dbReference type="PANTHER" id="PTHR10165">
    <property type="entry name" value="LIPID PHOSPHATE PHOSPHATASE"/>
    <property type="match status" value="1"/>
</dbReference>
<reference evidence="9 10" key="1">
    <citation type="journal article" date="2021" name="Nat. Commun.">
        <title>Genetic determinants of endophytism in the Arabidopsis root mycobiome.</title>
        <authorList>
            <person name="Mesny F."/>
            <person name="Miyauchi S."/>
            <person name="Thiergart T."/>
            <person name="Pickel B."/>
            <person name="Atanasova L."/>
            <person name="Karlsson M."/>
            <person name="Huettel B."/>
            <person name="Barry K.W."/>
            <person name="Haridas S."/>
            <person name="Chen C."/>
            <person name="Bauer D."/>
            <person name="Andreopoulos W."/>
            <person name="Pangilinan J."/>
            <person name="LaButti K."/>
            <person name="Riley R."/>
            <person name="Lipzen A."/>
            <person name="Clum A."/>
            <person name="Drula E."/>
            <person name="Henrissat B."/>
            <person name="Kohler A."/>
            <person name="Grigoriev I.V."/>
            <person name="Martin F.M."/>
            <person name="Hacquard S."/>
        </authorList>
    </citation>
    <scope>NUCLEOTIDE SEQUENCE [LARGE SCALE GENOMIC DNA]</scope>
    <source>
        <strain evidence="9 10">MPI-SDFR-AT-0080</strain>
    </source>
</reference>
<comment type="subcellular location">
    <subcellularLocation>
        <location evidence="1">Membrane</location>
        <topology evidence="1">Multi-pass membrane protein</topology>
    </subcellularLocation>
</comment>
<comment type="caution">
    <text evidence="9">The sequence shown here is derived from an EMBL/GenBank/DDBJ whole genome shotgun (WGS) entry which is preliminary data.</text>
</comment>
<dbReference type="Proteomes" id="UP000774617">
    <property type="component" value="Unassembled WGS sequence"/>
</dbReference>
<evidence type="ECO:0000256" key="3">
    <source>
        <dbReference type="ARBA" id="ARBA00022692"/>
    </source>
</evidence>
<feature type="compositionally biased region" description="Polar residues" evidence="6">
    <location>
        <begin position="1"/>
        <end position="12"/>
    </location>
</feature>
<feature type="compositionally biased region" description="Basic and acidic residues" evidence="6">
    <location>
        <begin position="429"/>
        <end position="440"/>
    </location>
</feature>
<feature type="transmembrane region" description="Helical" evidence="7">
    <location>
        <begin position="174"/>
        <end position="195"/>
    </location>
</feature>
<feature type="transmembrane region" description="Helical" evidence="7">
    <location>
        <begin position="259"/>
        <end position="282"/>
    </location>
</feature>
<feature type="region of interest" description="Disordered" evidence="6">
    <location>
        <begin position="1"/>
        <end position="42"/>
    </location>
</feature>
<keyword evidence="4 7" id="KW-1133">Transmembrane helix</keyword>
<evidence type="ECO:0000256" key="7">
    <source>
        <dbReference type="SAM" id="Phobius"/>
    </source>
</evidence>
<dbReference type="Pfam" id="PF01569">
    <property type="entry name" value="PAP2"/>
    <property type="match status" value="1"/>
</dbReference>
<name>A0ABQ8FUG5_9PEZI</name>
<dbReference type="EMBL" id="JAGTJR010000052">
    <property type="protein sequence ID" value="KAH7027134.1"/>
    <property type="molecule type" value="Genomic_DNA"/>
</dbReference>
<evidence type="ECO:0000256" key="6">
    <source>
        <dbReference type="SAM" id="MobiDB-lite"/>
    </source>
</evidence>
<dbReference type="PANTHER" id="PTHR10165:SF154">
    <property type="entry name" value="PAP2 DOMAIN PROTEIN (AFU_ORTHOLOGUE AFUA_1G09730)"/>
    <property type="match status" value="1"/>
</dbReference>
<feature type="transmembrane region" description="Helical" evidence="7">
    <location>
        <begin position="126"/>
        <end position="153"/>
    </location>
</feature>
<evidence type="ECO:0000256" key="4">
    <source>
        <dbReference type="ARBA" id="ARBA00022989"/>
    </source>
</evidence>
<dbReference type="InterPro" id="IPR000326">
    <property type="entry name" value="PAP2/HPO"/>
</dbReference>
<proteinExistence type="inferred from homology"/>
<feature type="compositionally biased region" description="Pro residues" evidence="6">
    <location>
        <begin position="14"/>
        <end position="30"/>
    </location>
</feature>
<evidence type="ECO:0000313" key="10">
    <source>
        <dbReference type="Proteomes" id="UP000774617"/>
    </source>
</evidence>
<accession>A0ABQ8FUG5</accession>
<dbReference type="CDD" id="cd03390">
    <property type="entry name" value="PAP2_containing_1_like"/>
    <property type="match status" value="1"/>
</dbReference>
<protein>
    <submittedName>
        <fullName evidence="9">PAP2 domain-containing protein</fullName>
    </submittedName>
</protein>
<keyword evidence="3 7" id="KW-0812">Transmembrane</keyword>
<keyword evidence="10" id="KW-1185">Reference proteome</keyword>
<feature type="domain" description="Phosphatidic acid phosphatase type 2/haloperoxidase" evidence="8">
    <location>
        <begin position="174"/>
        <end position="393"/>
    </location>
</feature>
<feature type="compositionally biased region" description="Gly residues" evidence="6">
    <location>
        <begin position="452"/>
        <end position="461"/>
    </location>
</feature>
<comment type="similarity">
    <text evidence="2">Belongs to the PA-phosphatase related phosphoesterase family.</text>
</comment>
<dbReference type="SUPFAM" id="SSF48317">
    <property type="entry name" value="Acid phosphatase/Vanadium-dependent haloperoxidase"/>
    <property type="match status" value="1"/>
</dbReference>
<dbReference type="InterPro" id="IPR043216">
    <property type="entry name" value="PAP-like"/>
</dbReference>
<feature type="transmembrane region" description="Helical" evidence="7">
    <location>
        <begin position="344"/>
        <end position="365"/>
    </location>
</feature>